<keyword evidence="1" id="KW-0812">Transmembrane</keyword>
<comment type="caution">
    <text evidence="2">The sequence shown here is derived from an EMBL/GenBank/DDBJ whole genome shotgun (WGS) entry which is preliminary data.</text>
</comment>
<feature type="transmembrane region" description="Helical" evidence="1">
    <location>
        <begin position="26"/>
        <end position="45"/>
    </location>
</feature>
<keyword evidence="1" id="KW-0472">Membrane</keyword>
<feature type="transmembrane region" description="Helical" evidence="1">
    <location>
        <begin position="65"/>
        <end position="87"/>
    </location>
</feature>
<accession>A0ABT6CXP4</accession>
<dbReference type="RefSeq" id="WP_277359227.1">
    <property type="nucleotide sequence ID" value="NZ_JAROKN010000045.1"/>
</dbReference>
<evidence type="ECO:0000256" key="1">
    <source>
        <dbReference type="SAM" id="Phobius"/>
    </source>
</evidence>
<keyword evidence="3" id="KW-1185">Reference proteome</keyword>
<dbReference type="Proteomes" id="UP001220456">
    <property type="component" value="Unassembled WGS sequence"/>
</dbReference>
<keyword evidence="1" id="KW-1133">Transmembrane helix</keyword>
<name>A0ABT6CXP4_9MICC</name>
<evidence type="ECO:0000313" key="2">
    <source>
        <dbReference type="EMBL" id="MDF9278845.1"/>
    </source>
</evidence>
<gene>
    <name evidence="2" type="ORF">P4U43_13725</name>
</gene>
<organism evidence="2 3">
    <name type="scientific">Arthrobacter vasquezii</name>
    <dbReference type="NCBI Taxonomy" id="2977629"/>
    <lineage>
        <taxon>Bacteria</taxon>
        <taxon>Bacillati</taxon>
        <taxon>Actinomycetota</taxon>
        <taxon>Actinomycetes</taxon>
        <taxon>Micrococcales</taxon>
        <taxon>Micrococcaceae</taxon>
        <taxon>Arthrobacter</taxon>
    </lineage>
</organism>
<dbReference type="EMBL" id="JAROKN010000045">
    <property type="protein sequence ID" value="MDF9278845.1"/>
    <property type="molecule type" value="Genomic_DNA"/>
</dbReference>
<evidence type="ECO:0000313" key="3">
    <source>
        <dbReference type="Proteomes" id="UP001220456"/>
    </source>
</evidence>
<reference evidence="2 3" key="1">
    <citation type="journal article" date="2023" name="Int. J. Syst. Evol. Microbiol.">
        <title>Arthrobacter vasquezii sp. nov., isolated from a soil sample from Union Glacier, Antarctica.</title>
        <authorList>
            <person name="Valenzuela-Ibaceta F."/>
            <person name="Carrasco V."/>
            <person name="Lagos-Moraga S."/>
            <person name="Dietz-Vargas C."/>
            <person name="Navarro C.A."/>
            <person name="Perez-Donoso J.M."/>
        </authorList>
    </citation>
    <scope>NUCLEOTIDE SEQUENCE [LARGE SCALE GENOMIC DNA]</scope>
    <source>
        <strain evidence="2 3">EH-1B-1</strain>
    </source>
</reference>
<protein>
    <submittedName>
        <fullName evidence="2">Uncharacterized protein</fullName>
    </submittedName>
</protein>
<proteinExistence type="predicted"/>
<sequence length="162" mass="17432">MITTPSRDAVILLTEARNTKKTLQRVGSIVIVFFGALFAFVIWLFSLTGLNDSVEPWVGLLWPLWFVIGLLLIASSIGGGGSASVLLEALATRPRGSYWVAQALASTPGAQWRGLDFAKAAIEAFVPVGIPVVATAASEKIAVIYERFGFVRRKPGSLNLTR</sequence>